<protein>
    <submittedName>
        <fullName evidence="2">Uncharacterized conserved protein</fullName>
    </submittedName>
</protein>
<organism evidence="2 3">
    <name type="scientific">'Chrysanthemum coronarium' phytoplasma</name>
    <dbReference type="NCBI Taxonomy" id="1520703"/>
    <lineage>
        <taxon>Bacteria</taxon>
        <taxon>Bacillati</taxon>
        <taxon>Mycoplasmatota</taxon>
        <taxon>Mollicutes</taxon>
        <taxon>Acholeplasmatales</taxon>
        <taxon>Acholeplasmataceae</taxon>
        <taxon>Candidatus Phytoplasma</taxon>
        <taxon>16SrI (Aster yellows group)</taxon>
    </lineage>
</organism>
<keyword evidence="1" id="KW-0812">Transmembrane</keyword>
<feature type="transmembrane region" description="Helical" evidence="1">
    <location>
        <begin position="24"/>
        <end position="42"/>
    </location>
</feature>
<dbReference type="EMBL" id="BBIY01000007">
    <property type="protein sequence ID" value="GAK73628.1"/>
    <property type="molecule type" value="Genomic_DNA"/>
</dbReference>
<reference evidence="3" key="1">
    <citation type="journal article" date="2014" name="Genome Announc.">
        <title>Draft Genome Sequence of ''Candidatus Phytoplasma asteris'' Strain OY-V, an Unculturable Plant-Pathogenic Bacterium.</title>
        <authorList>
            <person name="Kakizawa S."/>
            <person name="Makino A."/>
            <person name="Ishii Y."/>
            <person name="Tamaki H."/>
            <person name="Kamagata Y."/>
        </authorList>
    </citation>
    <scope>NUCLEOTIDE SEQUENCE [LARGE SCALE GENOMIC DNA]</scope>
    <source>
        <strain evidence="3">OY-V</strain>
    </source>
</reference>
<evidence type="ECO:0000256" key="1">
    <source>
        <dbReference type="SAM" id="Phobius"/>
    </source>
</evidence>
<evidence type="ECO:0000313" key="3">
    <source>
        <dbReference type="Proteomes" id="UP000028900"/>
    </source>
</evidence>
<keyword evidence="1" id="KW-1133">Transmembrane helix</keyword>
<gene>
    <name evidence="2" type="ORF">OYV_01070</name>
</gene>
<evidence type="ECO:0000313" key="2">
    <source>
        <dbReference type="EMBL" id="GAK73628.1"/>
    </source>
</evidence>
<keyword evidence="1" id="KW-0472">Membrane</keyword>
<sequence>MLKHMQNPVPPLNPYKDFLAKHKTVLLSVLFIAVVVFGFWYFRLLDKLFPKKTNPKKTKGLPQDLT</sequence>
<comment type="caution">
    <text evidence="2">The sequence shown here is derived from an EMBL/GenBank/DDBJ whole genome shotgun (WGS) entry which is preliminary data.</text>
</comment>
<keyword evidence="3" id="KW-1185">Reference proteome</keyword>
<accession>A0ABQ0J1Z0</accession>
<proteinExistence type="predicted"/>
<name>A0ABQ0J1Z0_9MOLU</name>
<reference evidence="2 3" key="2">
    <citation type="journal article" date="2014" name="Genome Announc.">
        <title>Draft Genome Sequence of 'Candidatus Phytoplasma asteris' Strain OY-V, an Unculturable Plant-Pathogenic Bacterium.</title>
        <authorList>
            <person name="Kakizawa S."/>
            <person name="Makino A."/>
            <person name="Ishii Y."/>
            <person name="Tamaki H."/>
            <person name="Kamagata Y."/>
        </authorList>
    </citation>
    <scope>NUCLEOTIDE SEQUENCE [LARGE SCALE GENOMIC DNA]</scope>
    <source>
        <strain evidence="2 3">OY-V</strain>
    </source>
</reference>
<dbReference type="Proteomes" id="UP000028900">
    <property type="component" value="Unassembled WGS sequence"/>
</dbReference>